<dbReference type="eggNOG" id="KOG2432">
    <property type="taxonomic scope" value="Eukaryota"/>
</dbReference>
<feature type="domain" description="UDENN" evidence="2">
    <location>
        <begin position="31"/>
        <end position="515"/>
    </location>
</feature>
<evidence type="ECO:0000259" key="2">
    <source>
        <dbReference type="PROSITE" id="PS50211"/>
    </source>
</evidence>
<dbReference type="Gramene" id="EFJ37706">
    <property type="protein sequence ID" value="EFJ37706"/>
    <property type="gene ID" value="SELMODRAFT_163686"/>
</dbReference>
<gene>
    <name evidence="3" type="ORF">SELMODRAFT_163686</name>
</gene>
<dbReference type="AlphaFoldDB" id="D8QQ04"/>
<dbReference type="GO" id="GO:0055037">
    <property type="term" value="C:recycling endosome"/>
    <property type="evidence" value="ECO:0000318"/>
    <property type="project" value="GO_Central"/>
</dbReference>
<evidence type="ECO:0000256" key="1">
    <source>
        <dbReference type="ARBA" id="ARBA00007159"/>
    </source>
</evidence>
<proteinExistence type="inferred from homology"/>
<dbReference type="FunCoup" id="D8QQ04">
    <property type="interactions" value="4914"/>
</dbReference>
<keyword evidence="4" id="KW-1185">Reference proteome</keyword>
<dbReference type="InParanoid" id="D8QQ04"/>
<dbReference type="OMA" id="MKSNWLN"/>
<dbReference type="EMBL" id="GL377565">
    <property type="protein sequence ID" value="EFJ37706.1"/>
    <property type="molecule type" value="Genomic_DNA"/>
</dbReference>
<reference evidence="3 4" key="1">
    <citation type="journal article" date="2011" name="Science">
        <title>The Selaginella genome identifies genetic changes associated with the evolution of vascular plants.</title>
        <authorList>
            <person name="Banks J.A."/>
            <person name="Nishiyama T."/>
            <person name="Hasebe M."/>
            <person name="Bowman J.L."/>
            <person name="Gribskov M."/>
            <person name="dePamphilis C."/>
            <person name="Albert V.A."/>
            <person name="Aono N."/>
            <person name="Aoyama T."/>
            <person name="Ambrose B.A."/>
            <person name="Ashton N.W."/>
            <person name="Axtell M.J."/>
            <person name="Barker E."/>
            <person name="Barker M.S."/>
            <person name="Bennetzen J.L."/>
            <person name="Bonawitz N.D."/>
            <person name="Chapple C."/>
            <person name="Cheng C."/>
            <person name="Correa L.G."/>
            <person name="Dacre M."/>
            <person name="DeBarry J."/>
            <person name="Dreyer I."/>
            <person name="Elias M."/>
            <person name="Engstrom E.M."/>
            <person name="Estelle M."/>
            <person name="Feng L."/>
            <person name="Finet C."/>
            <person name="Floyd S.K."/>
            <person name="Frommer W.B."/>
            <person name="Fujita T."/>
            <person name="Gramzow L."/>
            <person name="Gutensohn M."/>
            <person name="Harholt J."/>
            <person name="Hattori M."/>
            <person name="Heyl A."/>
            <person name="Hirai T."/>
            <person name="Hiwatashi Y."/>
            <person name="Ishikawa M."/>
            <person name="Iwata M."/>
            <person name="Karol K.G."/>
            <person name="Koehler B."/>
            <person name="Kolukisaoglu U."/>
            <person name="Kubo M."/>
            <person name="Kurata T."/>
            <person name="Lalonde S."/>
            <person name="Li K."/>
            <person name="Li Y."/>
            <person name="Litt A."/>
            <person name="Lyons E."/>
            <person name="Manning G."/>
            <person name="Maruyama T."/>
            <person name="Michael T.P."/>
            <person name="Mikami K."/>
            <person name="Miyazaki S."/>
            <person name="Morinaga S."/>
            <person name="Murata T."/>
            <person name="Mueller-Roeber B."/>
            <person name="Nelson D.R."/>
            <person name="Obara M."/>
            <person name="Oguri Y."/>
            <person name="Olmstead R.G."/>
            <person name="Onodera N."/>
            <person name="Petersen B.L."/>
            <person name="Pils B."/>
            <person name="Prigge M."/>
            <person name="Rensing S.A."/>
            <person name="Riano-Pachon D.M."/>
            <person name="Roberts A.W."/>
            <person name="Sato Y."/>
            <person name="Scheller H.V."/>
            <person name="Schulz B."/>
            <person name="Schulz C."/>
            <person name="Shakirov E.V."/>
            <person name="Shibagaki N."/>
            <person name="Shinohara N."/>
            <person name="Shippen D.E."/>
            <person name="Soerensen I."/>
            <person name="Sotooka R."/>
            <person name="Sugimoto N."/>
            <person name="Sugita M."/>
            <person name="Sumikawa N."/>
            <person name="Tanurdzic M."/>
            <person name="Theissen G."/>
            <person name="Ulvskov P."/>
            <person name="Wakazuki S."/>
            <person name="Weng J.K."/>
            <person name="Willats W.W."/>
            <person name="Wipf D."/>
            <person name="Wolf P.G."/>
            <person name="Yang L."/>
            <person name="Zimmer A.D."/>
            <person name="Zhu Q."/>
            <person name="Mitros T."/>
            <person name="Hellsten U."/>
            <person name="Loque D."/>
            <person name="Otillar R."/>
            <person name="Salamov A."/>
            <person name="Schmutz J."/>
            <person name="Shapiro H."/>
            <person name="Lindquist E."/>
            <person name="Lucas S."/>
            <person name="Rokhsar D."/>
            <person name="Grigoriev I.V."/>
        </authorList>
    </citation>
    <scope>NUCLEOTIDE SEQUENCE [LARGE SCALE GENOMIC DNA]</scope>
</reference>
<dbReference type="PROSITE" id="PS50211">
    <property type="entry name" value="DENN"/>
    <property type="match status" value="1"/>
</dbReference>
<sequence length="615" mass="69225">MDRSSSFPARKLEHDSGGDAAGAPSLEHWLVGFCTIRFDLEQGQVVEECYPAGALSQEEELDVAFSSFPDSMANSRASKDFGVHDTVFFFRTQRQEEQREERRRGQKYLYGFVFNRQRYDAKLKRGGEQKSVLVLSELPLYCVFKPLVELLGPLYFESGVAALEQAALHMSRWPRPRFGTMMELMLGKVVIKSHLPPLHTLPPGPGASRDGFTSAMAPVSPSNRSVPQSIFHDVNLYGVFKGLLGHLWTLWELLLIGEPLLVISPTPSQCCEAVAGLISLIAPLPCSVDFRPYFTIHDPGFASLNSCTEEDRIPPMILGVTNVFFLKALKMFPHVLSVGACGSLDRKKVAGKATSQGRLQKQIQLVRRLYPANLLARKEGPLCLMGEHREALWTTHSPATKGDVQVLNRLVNAEPSLCIEESTSVVNNDALRRHFLELTTNFLAPFGPYLRASTPQEGISPFLGPPPLPPFDALTFLEALAGRGPGKFLSKRSNTHWLNLYRQFLEGPNFMPWFQRRRAVAEQEQHRLWRDACNKADVRVFLRKMTEVEVVDSFNAVERHLAEEIEVSRESGIDFNKTNAFEKITGDLKAIFEFLPKDLQELMYLNPQRAKFLHL</sequence>
<protein>
    <recommendedName>
        <fullName evidence="2">UDENN domain-containing protein</fullName>
    </recommendedName>
</protein>
<comment type="similarity">
    <text evidence="1">Belongs to the DENND6 family.</text>
</comment>
<dbReference type="PANTHER" id="PTHR13677">
    <property type="entry name" value="LD41638P"/>
    <property type="match status" value="1"/>
</dbReference>
<accession>D8QQ04</accession>
<dbReference type="InterPro" id="IPR037516">
    <property type="entry name" value="Tripartite_DENN"/>
</dbReference>
<dbReference type="InterPro" id="IPR024224">
    <property type="entry name" value="DENND6"/>
</dbReference>
<dbReference type="HOGENOM" id="CLU_017013_1_0_1"/>
<dbReference type="GO" id="GO:0005085">
    <property type="term" value="F:guanyl-nucleotide exchange factor activity"/>
    <property type="evidence" value="ECO:0007669"/>
    <property type="project" value="InterPro"/>
</dbReference>
<organism evidence="4">
    <name type="scientific">Selaginella moellendorffii</name>
    <name type="common">Spikemoss</name>
    <dbReference type="NCBI Taxonomy" id="88036"/>
    <lineage>
        <taxon>Eukaryota</taxon>
        <taxon>Viridiplantae</taxon>
        <taxon>Streptophyta</taxon>
        <taxon>Embryophyta</taxon>
        <taxon>Tracheophyta</taxon>
        <taxon>Lycopodiopsida</taxon>
        <taxon>Selaginellales</taxon>
        <taxon>Selaginellaceae</taxon>
        <taxon>Selaginella</taxon>
    </lineage>
</organism>
<dbReference type="Proteomes" id="UP000001514">
    <property type="component" value="Unassembled WGS sequence"/>
</dbReference>
<evidence type="ECO:0000313" key="4">
    <source>
        <dbReference type="Proteomes" id="UP000001514"/>
    </source>
</evidence>
<evidence type="ECO:0000313" key="3">
    <source>
        <dbReference type="EMBL" id="EFJ37706.1"/>
    </source>
</evidence>
<dbReference type="KEGG" id="smo:SELMODRAFT_163686"/>
<name>D8QQ04_SELML</name>
<dbReference type="PANTHER" id="PTHR13677:SF0">
    <property type="entry name" value="LD41638P"/>
    <property type="match status" value="1"/>
</dbReference>